<protein>
    <submittedName>
        <fullName evidence="2">Uncharacterized protein</fullName>
    </submittedName>
</protein>
<keyword evidence="1" id="KW-1133">Transmembrane helix</keyword>
<organism evidence="2">
    <name type="scientific">Anopheles marajoara</name>
    <dbReference type="NCBI Taxonomy" id="58244"/>
    <lineage>
        <taxon>Eukaryota</taxon>
        <taxon>Metazoa</taxon>
        <taxon>Ecdysozoa</taxon>
        <taxon>Arthropoda</taxon>
        <taxon>Hexapoda</taxon>
        <taxon>Insecta</taxon>
        <taxon>Pterygota</taxon>
        <taxon>Neoptera</taxon>
        <taxon>Endopterygota</taxon>
        <taxon>Diptera</taxon>
        <taxon>Nematocera</taxon>
        <taxon>Culicoidea</taxon>
        <taxon>Culicidae</taxon>
        <taxon>Anophelinae</taxon>
        <taxon>Anopheles</taxon>
    </lineage>
</organism>
<dbReference type="AlphaFoldDB" id="A0A2M4BZS1"/>
<reference evidence="2" key="1">
    <citation type="submission" date="2018-01" db="EMBL/GenBank/DDBJ databases">
        <title>An insight into the sialome of Amazonian anophelines.</title>
        <authorList>
            <person name="Ribeiro J.M."/>
            <person name="Scarpassa V."/>
            <person name="Calvo E."/>
        </authorList>
    </citation>
    <scope>NUCLEOTIDE SEQUENCE</scope>
    <source>
        <tissue evidence="2">Salivary glands</tissue>
    </source>
</reference>
<feature type="transmembrane region" description="Helical" evidence="1">
    <location>
        <begin position="178"/>
        <end position="199"/>
    </location>
</feature>
<feature type="transmembrane region" description="Helical" evidence="1">
    <location>
        <begin position="137"/>
        <end position="158"/>
    </location>
</feature>
<sequence>MPVSLAPNRTAAMAAASAAMAAAVASSVVVVTPHSAVAVAIAITLVAIPIRARTVPHRQHCGASTGAALPAVRSAGVCILYLICFLFFCFSPLYFITLPYFPYCFFFFCILHTVSLISLFFLLYLLHLKVFSFIGRLFVSLISTYFVFSFVVCISHYTASLCFFDFAPCTNTGETLHFLFFCCYFYSIPFPLPLSFVFFEKGSFF</sequence>
<feature type="transmembrane region" description="Helical" evidence="1">
    <location>
        <begin position="35"/>
        <end position="52"/>
    </location>
</feature>
<evidence type="ECO:0000313" key="2">
    <source>
        <dbReference type="EMBL" id="MBW58580.1"/>
    </source>
</evidence>
<name>A0A2M4BZS1_9DIPT</name>
<keyword evidence="1" id="KW-0472">Membrane</keyword>
<feature type="transmembrane region" description="Helical" evidence="1">
    <location>
        <begin position="72"/>
        <end position="94"/>
    </location>
</feature>
<accession>A0A2M4BZS1</accession>
<proteinExistence type="predicted"/>
<feature type="transmembrane region" description="Helical" evidence="1">
    <location>
        <begin position="100"/>
        <end position="125"/>
    </location>
</feature>
<dbReference type="EMBL" id="GGFJ01009439">
    <property type="protein sequence ID" value="MBW58580.1"/>
    <property type="molecule type" value="Transcribed_RNA"/>
</dbReference>
<evidence type="ECO:0000256" key="1">
    <source>
        <dbReference type="SAM" id="Phobius"/>
    </source>
</evidence>
<keyword evidence="1" id="KW-0812">Transmembrane</keyword>